<dbReference type="AlphaFoldDB" id="A0A9R0T8R4"/>
<evidence type="ECO:0000256" key="2">
    <source>
        <dbReference type="ARBA" id="ARBA00009748"/>
    </source>
</evidence>
<dbReference type="GO" id="GO:0098552">
    <property type="term" value="C:side of membrane"/>
    <property type="evidence" value="ECO:0007669"/>
    <property type="project" value="UniProtKB-KW"/>
</dbReference>
<dbReference type="InterPro" id="IPR000528">
    <property type="entry name" value="Plant_nsLTP"/>
</dbReference>
<evidence type="ECO:0000256" key="6">
    <source>
        <dbReference type="ARBA" id="ARBA00023180"/>
    </source>
</evidence>
<dbReference type="GO" id="GO:0008289">
    <property type="term" value="F:lipid binding"/>
    <property type="evidence" value="ECO:0007669"/>
    <property type="project" value="InterPro"/>
</dbReference>
<evidence type="ECO:0000256" key="5">
    <source>
        <dbReference type="ARBA" id="ARBA00023157"/>
    </source>
</evidence>
<feature type="domain" description="Bifunctional inhibitor/plant lipid transfer protein/seed storage helical" evidence="9">
    <location>
        <begin position="35"/>
        <end position="113"/>
    </location>
</feature>
<keyword evidence="3" id="KW-0336">GPI-anchor</keyword>
<sequence length="169" mass="17087">MAAKAVQWPVMVVVVIMAVMAARVGADMDADRSECAEQLVGLAPCLQYVQGQARSPAPDCCGGLSQVLDKSPKCLCVLVKDKDNPNLGIKINASLALALPSACGNTKANVSHCPPKDNTASTANSRAQQATSAGTASSTATAGVALAALLAGYLALLLPADFLATAASF</sequence>
<keyword evidence="4" id="KW-0732">Signal</keyword>
<feature type="transmembrane region" description="Helical" evidence="8">
    <location>
        <begin position="6"/>
        <end position="24"/>
    </location>
</feature>
<evidence type="ECO:0000313" key="11">
    <source>
        <dbReference type="Proteomes" id="UP000324705"/>
    </source>
</evidence>
<dbReference type="GO" id="GO:0006869">
    <property type="term" value="P:lipid transport"/>
    <property type="evidence" value="ECO:0007669"/>
    <property type="project" value="InterPro"/>
</dbReference>
<keyword evidence="7" id="KW-0449">Lipoprotein</keyword>
<keyword evidence="6" id="KW-0325">Glycoprotein</keyword>
<comment type="subcellular location">
    <subcellularLocation>
        <location evidence="1">Cell membrane</location>
        <topology evidence="1">Lipid-anchor</topology>
        <topology evidence="1">GPI-anchor</topology>
    </subcellularLocation>
</comment>
<dbReference type="PRINTS" id="PR00382">
    <property type="entry name" value="LIPIDTRNSFER"/>
</dbReference>
<keyword evidence="5" id="KW-1015">Disulfide bond</keyword>
<dbReference type="InterPro" id="IPR036312">
    <property type="entry name" value="Bifun_inhib/LTP/seed_sf"/>
</dbReference>
<dbReference type="SUPFAM" id="SSF47699">
    <property type="entry name" value="Bifunctional inhibitor/lipid-transfer protein/seed storage 2S albumin"/>
    <property type="match status" value="1"/>
</dbReference>
<dbReference type="FunFam" id="1.10.110.10:FF:000001">
    <property type="entry name" value="Bifunctional inhibitor/lipid-transfer protein/seed storage 2S albumin superfamily protein"/>
    <property type="match status" value="1"/>
</dbReference>
<gene>
    <name evidence="10" type="ORF">TRITD_4Bv1G167510</name>
</gene>
<evidence type="ECO:0000256" key="8">
    <source>
        <dbReference type="SAM" id="Phobius"/>
    </source>
</evidence>
<dbReference type="Gramene" id="TRITD4Bv1G167510.2">
    <property type="protein sequence ID" value="TRITD4Bv1G167510.2"/>
    <property type="gene ID" value="TRITD4Bv1G167510"/>
</dbReference>
<keyword evidence="11" id="KW-1185">Reference proteome</keyword>
<dbReference type="PANTHER" id="PTHR33044">
    <property type="entry name" value="BIFUNCTIONAL INHIBITOR/LIPID-TRANSFER PROTEIN/SEED STORAGE 2S ALBUMIN SUPERFAMILY PROTEIN-RELATED"/>
    <property type="match status" value="1"/>
</dbReference>
<evidence type="ECO:0000256" key="1">
    <source>
        <dbReference type="ARBA" id="ARBA00004609"/>
    </source>
</evidence>
<evidence type="ECO:0000313" key="10">
    <source>
        <dbReference type="EMBL" id="VAI09253.1"/>
    </source>
</evidence>
<comment type="similarity">
    <text evidence="2">Belongs to the plant LTP family.</text>
</comment>
<dbReference type="GO" id="GO:0005886">
    <property type="term" value="C:plasma membrane"/>
    <property type="evidence" value="ECO:0007669"/>
    <property type="project" value="UniProtKB-SubCell"/>
</dbReference>
<evidence type="ECO:0000256" key="4">
    <source>
        <dbReference type="ARBA" id="ARBA00022729"/>
    </source>
</evidence>
<dbReference type="InterPro" id="IPR016140">
    <property type="entry name" value="Bifunc_inhib/LTP/seed_store"/>
</dbReference>
<dbReference type="EMBL" id="LT934118">
    <property type="protein sequence ID" value="VAI09253.1"/>
    <property type="molecule type" value="Genomic_DNA"/>
</dbReference>
<evidence type="ECO:0000256" key="3">
    <source>
        <dbReference type="ARBA" id="ARBA00022622"/>
    </source>
</evidence>
<dbReference type="SMART" id="SM00499">
    <property type="entry name" value="AAI"/>
    <property type="match status" value="1"/>
</dbReference>
<proteinExistence type="inferred from homology"/>
<keyword evidence="8" id="KW-0812">Transmembrane</keyword>
<name>A0A9R0T8R4_TRITD</name>
<protein>
    <recommendedName>
        <fullName evidence="9">Bifunctional inhibitor/plant lipid transfer protein/seed storage helical domain-containing protein</fullName>
    </recommendedName>
</protein>
<keyword evidence="8" id="KW-1133">Transmembrane helix</keyword>
<evidence type="ECO:0000259" key="9">
    <source>
        <dbReference type="SMART" id="SM00499"/>
    </source>
</evidence>
<dbReference type="CDD" id="cd00010">
    <property type="entry name" value="AAI_LTSS"/>
    <property type="match status" value="1"/>
</dbReference>
<dbReference type="Gene3D" id="1.10.110.10">
    <property type="entry name" value="Plant lipid-transfer and hydrophobic proteins"/>
    <property type="match status" value="1"/>
</dbReference>
<dbReference type="Pfam" id="PF14368">
    <property type="entry name" value="LTP_2"/>
    <property type="match status" value="1"/>
</dbReference>
<organism evidence="10 11">
    <name type="scientific">Triticum turgidum subsp. durum</name>
    <name type="common">Durum wheat</name>
    <name type="synonym">Triticum durum</name>
    <dbReference type="NCBI Taxonomy" id="4567"/>
    <lineage>
        <taxon>Eukaryota</taxon>
        <taxon>Viridiplantae</taxon>
        <taxon>Streptophyta</taxon>
        <taxon>Embryophyta</taxon>
        <taxon>Tracheophyta</taxon>
        <taxon>Spermatophyta</taxon>
        <taxon>Magnoliopsida</taxon>
        <taxon>Liliopsida</taxon>
        <taxon>Poales</taxon>
        <taxon>Poaceae</taxon>
        <taxon>BOP clade</taxon>
        <taxon>Pooideae</taxon>
        <taxon>Triticodae</taxon>
        <taxon>Triticeae</taxon>
        <taxon>Triticinae</taxon>
        <taxon>Triticum</taxon>
    </lineage>
</organism>
<evidence type="ECO:0000256" key="7">
    <source>
        <dbReference type="ARBA" id="ARBA00023288"/>
    </source>
</evidence>
<dbReference type="InterPro" id="IPR043325">
    <property type="entry name" value="LTSS"/>
</dbReference>
<keyword evidence="8" id="KW-0472">Membrane</keyword>
<dbReference type="Proteomes" id="UP000324705">
    <property type="component" value="Chromosome 4B"/>
</dbReference>
<accession>A0A9R0T8R4</accession>
<reference evidence="10 11" key="1">
    <citation type="submission" date="2017-09" db="EMBL/GenBank/DDBJ databases">
        <authorList>
            <consortium name="International Durum Wheat Genome Sequencing Consortium (IDWGSC)"/>
            <person name="Milanesi L."/>
        </authorList>
    </citation>
    <scope>NUCLEOTIDE SEQUENCE [LARGE SCALE GENOMIC DNA]</scope>
    <source>
        <strain evidence="11">cv. Svevo</strain>
    </source>
</reference>